<dbReference type="EMBL" id="CAXAMM010006181">
    <property type="protein sequence ID" value="CAK9010133.1"/>
    <property type="molecule type" value="Genomic_DNA"/>
</dbReference>
<feature type="region of interest" description="Disordered" evidence="1">
    <location>
        <begin position="45"/>
        <end position="311"/>
    </location>
</feature>
<protein>
    <submittedName>
        <fullName evidence="3">Uncharacterized protein</fullName>
    </submittedName>
</protein>
<feature type="compositionally biased region" description="Basic and acidic residues" evidence="1">
    <location>
        <begin position="242"/>
        <end position="254"/>
    </location>
</feature>
<keyword evidence="4" id="KW-1185">Reference proteome</keyword>
<evidence type="ECO:0000313" key="3">
    <source>
        <dbReference type="EMBL" id="CAK9010254.1"/>
    </source>
</evidence>
<feature type="compositionally biased region" description="Basic and acidic residues" evidence="1">
    <location>
        <begin position="293"/>
        <end position="305"/>
    </location>
</feature>
<dbReference type="Proteomes" id="UP001642464">
    <property type="component" value="Unassembled WGS sequence"/>
</dbReference>
<name>A0ABP0J7S7_9DINO</name>
<feature type="compositionally biased region" description="Basic and acidic residues" evidence="1">
    <location>
        <begin position="61"/>
        <end position="70"/>
    </location>
</feature>
<organism evidence="3 4">
    <name type="scientific">Durusdinium trenchii</name>
    <dbReference type="NCBI Taxonomy" id="1381693"/>
    <lineage>
        <taxon>Eukaryota</taxon>
        <taxon>Sar</taxon>
        <taxon>Alveolata</taxon>
        <taxon>Dinophyceae</taxon>
        <taxon>Suessiales</taxon>
        <taxon>Symbiodiniaceae</taxon>
        <taxon>Durusdinium</taxon>
    </lineage>
</organism>
<reference evidence="3 4" key="1">
    <citation type="submission" date="2024-02" db="EMBL/GenBank/DDBJ databases">
        <authorList>
            <person name="Chen Y."/>
            <person name="Shah S."/>
            <person name="Dougan E. K."/>
            <person name="Thang M."/>
            <person name="Chan C."/>
        </authorList>
    </citation>
    <scope>NUCLEOTIDE SEQUENCE [LARGE SCALE GENOMIC DNA]</scope>
</reference>
<evidence type="ECO:0000313" key="4">
    <source>
        <dbReference type="Proteomes" id="UP001642464"/>
    </source>
</evidence>
<comment type="caution">
    <text evidence="3">The sequence shown here is derived from an EMBL/GenBank/DDBJ whole genome shotgun (WGS) entry which is preliminary data.</text>
</comment>
<evidence type="ECO:0000256" key="1">
    <source>
        <dbReference type="SAM" id="MobiDB-lite"/>
    </source>
</evidence>
<sequence>MEPVWVEDEVEFTEPTPTGGQGFHSIAADAVVPIMHDERRQAYDLAQRSLFPSVPEQGHGPPHDPYERRPSTVFMGTGDDTMEDSQLDPTKESHFDPIQEPEPIEEPLLAASFPPEQYNPEVWDVSQGASDSVVGQRDPIHEPKPIEEPKLGPINEPKPTEEPKLDPINEPKPTEEPKLDPINEPRPTEKGPKPKCLPTKKPTKPTPIEEVDQKPELDPNAQSSEAGQKKRKFLKDMTPNSKEQEMERRREANRAKSKLWHQKWSSKGVPKDAEQDEGQDDPATNQVAQAAAVHDDGNAQGDEKPPFQPNQELMNMALDGDMRKVRSKFISQWLEWHASDESQSADAKKKAELAWMESELRAQILAGRKGKIY</sequence>
<proteinExistence type="predicted"/>
<evidence type="ECO:0000313" key="2">
    <source>
        <dbReference type="EMBL" id="CAK9010133.1"/>
    </source>
</evidence>
<feature type="compositionally biased region" description="Basic and acidic residues" evidence="1">
    <location>
        <begin position="138"/>
        <end position="150"/>
    </location>
</feature>
<accession>A0ABP0J7S7</accession>
<dbReference type="EMBL" id="CAXAMM010006219">
    <property type="protein sequence ID" value="CAK9010254.1"/>
    <property type="molecule type" value="Genomic_DNA"/>
</dbReference>
<gene>
    <name evidence="2" type="ORF">SCF082_LOCUS10545</name>
    <name evidence="3" type="ORF">SCF082_LOCUS10593</name>
</gene>
<feature type="compositionally biased region" description="Basic and acidic residues" evidence="1">
    <location>
        <begin position="158"/>
        <end position="192"/>
    </location>
</feature>